<sequence length="876" mass="90254">MRPDPPPRVEDDTGRVTATTDARGETLAYTYDALGRKTAMRDNSATGPERVRWRYDLLADGTVVKGQPASATRFHDGAGYTTRVNGYTDRYLPTARTVEIPQTEELGALAGEYTSEYIYTKDGRMHFERVPAAGGLASEGLTTFYTDTNVADGLTGGGGVGDYVTRADFLPTGEVSYLSTGNTYAYQQSRQYGTGTRRLEGVTTTQQIGTQGDLRELQHATYEYDDAGNVLSVKDVPAAESGQQADQQCYEYDWARRLTGAWTPGSGDCAAVPTVAALGGAEPYWTSYTYDVLGNRLNTAQHLPSTGDAAAAAGSGSAGADAAAGSSEVGSSGAVAEASGAVTSTYARPASGAGSTRPHAVTSVSATDASGTQLGTSEYSYDASGNMVGRDLARESAQSLAWDAEGELASVEQDENGDGSVSASESDEFVYSAAGDRLVRTQDGDVTVYLPGQEITLDGKTGAVSAQRYYTFAGQTVAVRSGTMAVDVTSIFADAHGTGTIQVANTVDRVVRRYTDPFGAVRGSSAGAPADADGSGSGWVGDHGFLDKPQDTSGLTAVGARLYDATLGAFVSVDPVMDLADPQQWNAYAYANQNPVTWSDPTGLLPIGAGHAGYNPRTQPDGGDPCAGAISCVKTKKGSGSAPVKVRECYTAYACRFFATHADAYTTSGGGSVGLVNYASSISSGQTVSRSGAAAIAQAAARAKEMAQIRERDAARNELERQAKIAQASSWLTHNFTTAEGIAGWTDQGADLTGYISMAASAVQGFAIGAGFATCVPTAGTGCLVGGSVATMAGLGARVSGNASSLLSFANGVANYRLGRRVEAGSSFAAAGVGFATGGLGSGPLRTVMNVSDPAEQWIGETTATLVGQLLEGPGS</sequence>
<gene>
    <name evidence="2" type="ORF">GCM10023198_19030</name>
</gene>
<protein>
    <recommendedName>
        <fullName evidence="4">RHS repeat-associated protein</fullName>
    </recommendedName>
</protein>
<keyword evidence="3" id="KW-1185">Reference proteome</keyword>
<name>A0ABP8X0X4_9MICO</name>
<organism evidence="2 3">
    <name type="scientific">Promicromonospora umidemergens</name>
    <dbReference type="NCBI Taxonomy" id="629679"/>
    <lineage>
        <taxon>Bacteria</taxon>
        <taxon>Bacillati</taxon>
        <taxon>Actinomycetota</taxon>
        <taxon>Actinomycetes</taxon>
        <taxon>Micrococcales</taxon>
        <taxon>Promicromonosporaceae</taxon>
        <taxon>Promicromonospora</taxon>
    </lineage>
</organism>
<evidence type="ECO:0000313" key="3">
    <source>
        <dbReference type="Proteomes" id="UP001500843"/>
    </source>
</evidence>
<dbReference type="InterPro" id="IPR031325">
    <property type="entry name" value="RHS_repeat"/>
</dbReference>
<evidence type="ECO:0000313" key="2">
    <source>
        <dbReference type="EMBL" id="GAA4698753.1"/>
    </source>
</evidence>
<evidence type="ECO:0008006" key="4">
    <source>
        <dbReference type="Google" id="ProtNLM"/>
    </source>
</evidence>
<evidence type="ECO:0000256" key="1">
    <source>
        <dbReference type="SAM" id="MobiDB-lite"/>
    </source>
</evidence>
<feature type="region of interest" description="Disordered" evidence="1">
    <location>
        <begin position="346"/>
        <end position="380"/>
    </location>
</feature>
<dbReference type="PANTHER" id="PTHR32305">
    <property type="match status" value="1"/>
</dbReference>
<dbReference type="Gene3D" id="2.180.10.10">
    <property type="entry name" value="RHS repeat-associated core"/>
    <property type="match status" value="2"/>
</dbReference>
<proteinExistence type="predicted"/>
<dbReference type="PANTHER" id="PTHR32305:SF17">
    <property type="entry name" value="TRNA NUCLEASE WAPA"/>
    <property type="match status" value="1"/>
</dbReference>
<feature type="compositionally biased region" description="Polar residues" evidence="1">
    <location>
        <begin position="362"/>
        <end position="379"/>
    </location>
</feature>
<dbReference type="InterPro" id="IPR050708">
    <property type="entry name" value="T6SS_VgrG/RHS"/>
</dbReference>
<dbReference type="NCBIfam" id="TIGR03696">
    <property type="entry name" value="Rhs_assc_core"/>
    <property type="match status" value="1"/>
</dbReference>
<dbReference type="Pfam" id="PF05593">
    <property type="entry name" value="RHS_repeat"/>
    <property type="match status" value="1"/>
</dbReference>
<reference evidence="3" key="1">
    <citation type="journal article" date="2019" name="Int. J. Syst. Evol. Microbiol.">
        <title>The Global Catalogue of Microorganisms (GCM) 10K type strain sequencing project: providing services to taxonomists for standard genome sequencing and annotation.</title>
        <authorList>
            <consortium name="The Broad Institute Genomics Platform"/>
            <consortium name="The Broad Institute Genome Sequencing Center for Infectious Disease"/>
            <person name="Wu L."/>
            <person name="Ma J."/>
        </authorList>
    </citation>
    <scope>NUCLEOTIDE SEQUENCE [LARGE SCALE GENOMIC DNA]</scope>
    <source>
        <strain evidence="3">JCM 17975</strain>
    </source>
</reference>
<dbReference type="NCBIfam" id="TIGR01643">
    <property type="entry name" value="YD_repeat_2x"/>
    <property type="match status" value="1"/>
</dbReference>
<dbReference type="EMBL" id="BAABHM010000010">
    <property type="protein sequence ID" value="GAA4698753.1"/>
    <property type="molecule type" value="Genomic_DNA"/>
</dbReference>
<feature type="region of interest" description="Disordered" evidence="1">
    <location>
        <begin position="306"/>
        <end position="327"/>
    </location>
</feature>
<dbReference type="InterPro" id="IPR006530">
    <property type="entry name" value="YD"/>
</dbReference>
<dbReference type="Proteomes" id="UP001500843">
    <property type="component" value="Unassembled WGS sequence"/>
</dbReference>
<accession>A0ABP8X0X4</accession>
<comment type="caution">
    <text evidence="2">The sequence shown here is derived from an EMBL/GenBank/DDBJ whole genome shotgun (WGS) entry which is preliminary data.</text>
</comment>
<dbReference type="InterPro" id="IPR022385">
    <property type="entry name" value="Rhs_assc_core"/>
</dbReference>